<dbReference type="Gene3D" id="3.50.50.60">
    <property type="entry name" value="FAD/NAD(P)-binding domain"/>
    <property type="match status" value="1"/>
</dbReference>
<dbReference type="PANTHER" id="PTHR43400">
    <property type="entry name" value="FUMARATE REDUCTASE"/>
    <property type="match status" value="1"/>
</dbReference>
<gene>
    <name evidence="4" type="ORF">DFH05DRAFT_1578858</name>
</gene>
<feature type="domain" description="FAD-dependent oxidoreductase 2 FAD-binding" evidence="3">
    <location>
        <begin position="5"/>
        <end position="259"/>
    </location>
</feature>
<evidence type="ECO:0000313" key="4">
    <source>
        <dbReference type="EMBL" id="KAJ3741599.1"/>
    </source>
</evidence>
<name>A0A9W8NVQ3_9AGAR</name>
<evidence type="ECO:0000256" key="1">
    <source>
        <dbReference type="ARBA" id="ARBA00022630"/>
    </source>
</evidence>
<protein>
    <submittedName>
        <fullName evidence="4">FAD binding domain-containing protein</fullName>
    </submittedName>
</protein>
<dbReference type="EMBL" id="JANVFU010000012">
    <property type="protein sequence ID" value="KAJ3741599.1"/>
    <property type="molecule type" value="Genomic_DNA"/>
</dbReference>
<dbReference type="GO" id="GO:0016491">
    <property type="term" value="F:oxidoreductase activity"/>
    <property type="evidence" value="ECO:0007669"/>
    <property type="project" value="UniProtKB-KW"/>
</dbReference>
<keyword evidence="5" id="KW-1185">Reference proteome</keyword>
<dbReference type="InterPro" id="IPR050315">
    <property type="entry name" value="FAD-oxidoreductase_2"/>
</dbReference>
<reference evidence="4 5" key="1">
    <citation type="journal article" date="2023" name="Proc. Natl. Acad. Sci. U.S.A.">
        <title>A global phylogenomic analysis of the shiitake genus Lentinula.</title>
        <authorList>
            <person name="Sierra-Patev S."/>
            <person name="Min B."/>
            <person name="Naranjo-Ortiz M."/>
            <person name="Looney B."/>
            <person name="Konkel Z."/>
            <person name="Slot J.C."/>
            <person name="Sakamoto Y."/>
            <person name="Steenwyk J.L."/>
            <person name="Rokas A."/>
            <person name="Carro J."/>
            <person name="Camarero S."/>
            <person name="Ferreira P."/>
            <person name="Molpeceres G."/>
            <person name="Ruiz-Duenas F.J."/>
            <person name="Serrano A."/>
            <person name="Henrissat B."/>
            <person name="Drula E."/>
            <person name="Hughes K.W."/>
            <person name="Mata J.L."/>
            <person name="Ishikawa N.K."/>
            <person name="Vargas-Isla R."/>
            <person name="Ushijima S."/>
            <person name="Smith C.A."/>
            <person name="Donoghue J."/>
            <person name="Ahrendt S."/>
            <person name="Andreopoulos W."/>
            <person name="He G."/>
            <person name="LaButti K."/>
            <person name="Lipzen A."/>
            <person name="Ng V."/>
            <person name="Riley R."/>
            <person name="Sandor L."/>
            <person name="Barry K."/>
            <person name="Martinez A.T."/>
            <person name="Xiao Y."/>
            <person name="Gibbons J.G."/>
            <person name="Terashima K."/>
            <person name="Grigoriev I.V."/>
            <person name="Hibbett D."/>
        </authorList>
    </citation>
    <scope>NUCLEOTIDE SEQUENCE [LARGE SCALE GENOMIC DNA]</scope>
    <source>
        <strain evidence="4 5">TFB7810</strain>
    </source>
</reference>
<dbReference type="Proteomes" id="UP001142393">
    <property type="component" value="Unassembled WGS sequence"/>
</dbReference>
<dbReference type="InterPro" id="IPR036188">
    <property type="entry name" value="FAD/NAD-bd_sf"/>
</dbReference>
<evidence type="ECO:0000256" key="2">
    <source>
        <dbReference type="ARBA" id="ARBA00023002"/>
    </source>
</evidence>
<evidence type="ECO:0000259" key="3">
    <source>
        <dbReference type="Pfam" id="PF00890"/>
    </source>
</evidence>
<evidence type="ECO:0000313" key="5">
    <source>
        <dbReference type="Proteomes" id="UP001142393"/>
    </source>
</evidence>
<dbReference type="InterPro" id="IPR027477">
    <property type="entry name" value="Succ_DH/fumarate_Rdtase_cat_sf"/>
</dbReference>
<dbReference type="SUPFAM" id="SSF51905">
    <property type="entry name" value="FAD/NAD(P)-binding domain"/>
    <property type="match status" value="1"/>
</dbReference>
<comment type="caution">
    <text evidence="4">The sequence shown here is derived from an EMBL/GenBank/DDBJ whole genome shotgun (WGS) entry which is preliminary data.</text>
</comment>
<keyword evidence="2" id="KW-0560">Oxidoreductase</keyword>
<organism evidence="4 5">
    <name type="scientific">Lentinula detonsa</name>
    <dbReference type="NCBI Taxonomy" id="2804962"/>
    <lineage>
        <taxon>Eukaryota</taxon>
        <taxon>Fungi</taxon>
        <taxon>Dikarya</taxon>
        <taxon>Basidiomycota</taxon>
        <taxon>Agaricomycotina</taxon>
        <taxon>Agaricomycetes</taxon>
        <taxon>Agaricomycetidae</taxon>
        <taxon>Agaricales</taxon>
        <taxon>Marasmiineae</taxon>
        <taxon>Omphalotaceae</taxon>
        <taxon>Lentinula</taxon>
    </lineage>
</organism>
<dbReference type="PANTHER" id="PTHR43400:SF12">
    <property type="entry name" value="FUMARATE REDUCTASE"/>
    <property type="match status" value="1"/>
</dbReference>
<dbReference type="Gene3D" id="3.90.700.10">
    <property type="entry name" value="Succinate dehydrogenase/fumarate reductase flavoprotein, catalytic domain"/>
    <property type="match status" value="1"/>
</dbReference>
<proteinExistence type="predicted"/>
<keyword evidence="1" id="KW-0285">Flavoprotein</keyword>
<dbReference type="AlphaFoldDB" id="A0A9W8NVQ3"/>
<sequence length="434" mass="46443">MHFQADEVDTLQKFYNDTTKSAGQLARPNLITALTSNSAPAIDWLTKKFGADLSLVSVLRGHSTPQTHRGTGGAPGWAITFTLMKKLAVEEEKPEQRAKILKNARVVKLLQDGDKVTGVEYEDGQGQKVKLEGPVVIATGGFGADFSSTGLIATHRPDLIQLPTVNGDHATGDGRVLITSLPSHLGVLIDMDQVQVHPTGFVDQDQPDAKTKFLAAEALRGVGGLLLKIDGSRFVNEMEKQDLVTVKMWEVIQSGQGPVRLVLGMQAASATELESHSFLLHALTQPLLVVACKILAAIASAHSITTVPMNFLMTIQSVVSPMSGYFLAATVLTFIALRSISEPVSQLIWLPALVDLQITEFGFGPAPPALCHSRQNESTSHAGLLPATTFLIPPGTSSGQMKVESTGGNGTRISMSSNISYTFPQALDLFNIVM</sequence>
<dbReference type="InterPro" id="IPR003953">
    <property type="entry name" value="FAD-dep_OxRdtase_2_FAD-bd"/>
</dbReference>
<dbReference type="SUPFAM" id="SSF56425">
    <property type="entry name" value="Succinate dehydrogenase/fumarate reductase flavoprotein, catalytic domain"/>
    <property type="match status" value="1"/>
</dbReference>
<accession>A0A9W8NVQ3</accession>
<dbReference type="Pfam" id="PF00890">
    <property type="entry name" value="FAD_binding_2"/>
    <property type="match status" value="1"/>
</dbReference>